<gene>
    <name evidence="5" type="ORF">D5086_0000202040</name>
</gene>
<dbReference type="Pfam" id="PF00439">
    <property type="entry name" value="Bromodomain"/>
    <property type="match status" value="1"/>
</dbReference>
<comment type="caution">
    <text evidence="5">The sequence shown here is derived from an EMBL/GenBank/DDBJ whole genome shotgun (WGS) entry which is preliminary data.</text>
</comment>
<dbReference type="PROSITE" id="PS50014">
    <property type="entry name" value="BROMODOMAIN_2"/>
    <property type="match status" value="1"/>
</dbReference>
<dbReference type="AlphaFoldDB" id="A0A4U5PMT1"/>
<feature type="compositionally biased region" description="Low complexity" evidence="3">
    <location>
        <begin position="114"/>
        <end position="132"/>
    </location>
</feature>
<feature type="compositionally biased region" description="Basic residues" evidence="3">
    <location>
        <begin position="104"/>
        <end position="113"/>
    </location>
</feature>
<name>A0A4U5PMT1_POPAL</name>
<dbReference type="InterPro" id="IPR001487">
    <property type="entry name" value="Bromodomain"/>
</dbReference>
<dbReference type="InterPro" id="IPR051831">
    <property type="entry name" value="Bromodomain_contain_prot"/>
</dbReference>
<proteinExistence type="predicted"/>
<feature type="compositionally biased region" description="Low complexity" evidence="3">
    <location>
        <begin position="46"/>
        <end position="62"/>
    </location>
</feature>
<evidence type="ECO:0000256" key="2">
    <source>
        <dbReference type="PROSITE-ProRule" id="PRU00035"/>
    </source>
</evidence>
<evidence type="ECO:0000256" key="3">
    <source>
        <dbReference type="SAM" id="MobiDB-lite"/>
    </source>
</evidence>
<feature type="compositionally biased region" description="Polar residues" evidence="3">
    <location>
        <begin position="63"/>
        <end position="72"/>
    </location>
</feature>
<feature type="compositionally biased region" description="Polar residues" evidence="3">
    <location>
        <begin position="160"/>
        <end position="179"/>
    </location>
</feature>
<protein>
    <recommendedName>
        <fullName evidence="4">Bromo domain-containing protein</fullName>
    </recommendedName>
</protein>
<evidence type="ECO:0000259" key="4">
    <source>
        <dbReference type="PROSITE" id="PS50014"/>
    </source>
</evidence>
<feature type="compositionally biased region" description="Low complexity" evidence="3">
    <location>
        <begin position="518"/>
        <end position="531"/>
    </location>
</feature>
<reference evidence="5" key="1">
    <citation type="submission" date="2018-10" db="EMBL/GenBank/DDBJ databases">
        <title>Population genomic analysis revealed the cold adaptation of white poplar.</title>
        <authorList>
            <person name="Liu Y.-J."/>
        </authorList>
    </citation>
    <scope>NUCLEOTIDE SEQUENCE [LARGE SCALE GENOMIC DNA]</scope>
    <source>
        <strain evidence="5">PAL-ZL1</strain>
    </source>
</reference>
<sequence>MGKLVEKTKKKKGRPSLLDLQKRSLNEQLNQQQQKKRNHRHLRNVSPSLSNSSTSTTTPNSSQIHKSATGTATPLRRSTRRNPTHDDTYLDSSDDEDNTELNGKRRREKKLKLVLKLPKPDTNSTSFSSTGGESNGEEEKNTGSNKKERKINASEIGKGDQNSTTGTNPTSNAQDSGPSTPLPDKKLLLSILDRLQKKDTYGVFSEPVDLDELPDYLEVIEHPMDFGTVRKKLTNGAYGSLELFEEDVFLICTNAMQYNAPDTIYFRQARSIQELAKKNFENLRQDSDDNEAEPKVVELLLGGENRSSEKSGFADSSGQFHGSRNEAYLSTDNRFERNDETAGSILKGKHIKKHLALDENRRNTYKQFHPSAGGRVPSVLTTFDAERKQLVAVGLLTEHGYARSVARFAANIGSFSWTIAVQRIEKSLAPGVKFGPGWVGENDIPPQKALFSSPMPSQLAPPPSLPPQKPFSVLESSAANATACGFKSKRGKLSAKPEKDIFPEKQVPSTRLSEAHLSSVPPSTSTTTSVSAVNQCEPFTERAESVPKSNSHSAFNVLNSSTGVIRQRAPSQLHQNPAINPGTIGFNATYGFNLAAQMEKLIGVARPAGLGIQSSQLADKVSRTNSNLVRSANANSMNSEKMKFPENSSSIKISGALPDSGNEAVEAPRSVDQAQPTWQGLYPNPRPDSGSSSHQKSDAVPPDLNVRYQSPGSPSSGCIDPAQPDLALQL</sequence>
<dbReference type="SMART" id="SM00297">
    <property type="entry name" value="BROMO"/>
    <property type="match status" value="1"/>
</dbReference>
<feature type="compositionally biased region" description="Polar residues" evidence="3">
    <location>
        <begin position="707"/>
        <end position="716"/>
    </location>
</feature>
<feature type="region of interest" description="Disordered" evidence="3">
    <location>
        <begin position="631"/>
        <end position="730"/>
    </location>
</feature>
<dbReference type="PRINTS" id="PR00503">
    <property type="entry name" value="BROMODOMAIN"/>
</dbReference>
<accession>A0A4U5PMT1</accession>
<dbReference type="PANTHER" id="PTHR22881">
    <property type="entry name" value="BROMODOMAIN CONTAINING PROTEIN"/>
    <property type="match status" value="1"/>
</dbReference>
<feature type="region of interest" description="Disordered" evidence="3">
    <location>
        <begin position="506"/>
        <end position="531"/>
    </location>
</feature>
<dbReference type="InterPro" id="IPR036427">
    <property type="entry name" value="Bromodomain-like_sf"/>
</dbReference>
<dbReference type="EMBL" id="RCHU01000668">
    <property type="protein sequence ID" value="TKR98467.1"/>
    <property type="molecule type" value="Genomic_DNA"/>
</dbReference>
<evidence type="ECO:0000313" key="5">
    <source>
        <dbReference type="EMBL" id="TKR98467.1"/>
    </source>
</evidence>
<dbReference type="Gene3D" id="1.20.920.10">
    <property type="entry name" value="Bromodomain-like"/>
    <property type="match status" value="1"/>
</dbReference>
<dbReference type="SUPFAM" id="SSF47370">
    <property type="entry name" value="Bromodomain"/>
    <property type="match status" value="1"/>
</dbReference>
<feature type="compositionally biased region" description="Basic residues" evidence="3">
    <location>
        <begin position="34"/>
        <end position="43"/>
    </location>
</feature>
<organism evidence="5">
    <name type="scientific">Populus alba</name>
    <name type="common">White poplar</name>
    <dbReference type="NCBI Taxonomy" id="43335"/>
    <lineage>
        <taxon>Eukaryota</taxon>
        <taxon>Viridiplantae</taxon>
        <taxon>Streptophyta</taxon>
        <taxon>Embryophyta</taxon>
        <taxon>Tracheophyta</taxon>
        <taxon>Spermatophyta</taxon>
        <taxon>Magnoliopsida</taxon>
        <taxon>eudicotyledons</taxon>
        <taxon>Gunneridae</taxon>
        <taxon>Pentapetalae</taxon>
        <taxon>rosids</taxon>
        <taxon>fabids</taxon>
        <taxon>Malpighiales</taxon>
        <taxon>Salicaceae</taxon>
        <taxon>Saliceae</taxon>
        <taxon>Populus</taxon>
    </lineage>
</organism>
<feature type="domain" description="Bromo" evidence="4">
    <location>
        <begin position="196"/>
        <end position="266"/>
    </location>
</feature>
<evidence type="ECO:0000256" key="1">
    <source>
        <dbReference type="ARBA" id="ARBA00023117"/>
    </source>
</evidence>
<dbReference type="STRING" id="43335.A0A4U5PMT1"/>
<keyword evidence="1 2" id="KW-0103">Bromodomain</keyword>
<feature type="region of interest" description="Disordered" evidence="3">
    <location>
        <begin position="1"/>
        <end position="184"/>
    </location>
</feature>
<dbReference type="PANTHER" id="PTHR22881:SF27">
    <property type="entry name" value="BROMODOMAIN CONTAINING 7_9"/>
    <property type="match status" value="1"/>
</dbReference>